<comment type="similarity">
    <text evidence="2">Belongs to the cytochrome P450 family.</text>
</comment>
<dbReference type="GO" id="GO:0020037">
    <property type="term" value="F:heme binding"/>
    <property type="evidence" value="ECO:0007669"/>
    <property type="project" value="InterPro"/>
</dbReference>
<name>A0A0C9UWC4_SPHS4</name>
<evidence type="ECO:0000256" key="1">
    <source>
        <dbReference type="ARBA" id="ARBA00001971"/>
    </source>
</evidence>
<evidence type="ECO:0008006" key="10">
    <source>
        <dbReference type="Google" id="ProtNLM"/>
    </source>
</evidence>
<dbReference type="Pfam" id="PF00067">
    <property type="entry name" value="p450"/>
    <property type="match status" value="1"/>
</dbReference>
<dbReference type="GO" id="GO:0005506">
    <property type="term" value="F:iron ion binding"/>
    <property type="evidence" value="ECO:0007669"/>
    <property type="project" value="InterPro"/>
</dbReference>
<dbReference type="GO" id="GO:0016705">
    <property type="term" value="F:oxidoreductase activity, acting on paired donors, with incorporation or reduction of molecular oxygen"/>
    <property type="evidence" value="ECO:0007669"/>
    <property type="project" value="InterPro"/>
</dbReference>
<reference evidence="8 9" key="1">
    <citation type="submission" date="2014-06" db="EMBL/GenBank/DDBJ databases">
        <title>Evolutionary Origins and Diversification of the Mycorrhizal Mutualists.</title>
        <authorList>
            <consortium name="DOE Joint Genome Institute"/>
            <consortium name="Mycorrhizal Genomics Consortium"/>
            <person name="Kohler A."/>
            <person name="Kuo A."/>
            <person name="Nagy L.G."/>
            <person name="Floudas D."/>
            <person name="Copeland A."/>
            <person name="Barry K.W."/>
            <person name="Cichocki N."/>
            <person name="Veneault-Fourrey C."/>
            <person name="LaButti K."/>
            <person name="Lindquist E.A."/>
            <person name="Lipzen A."/>
            <person name="Lundell T."/>
            <person name="Morin E."/>
            <person name="Murat C."/>
            <person name="Riley R."/>
            <person name="Ohm R."/>
            <person name="Sun H."/>
            <person name="Tunlid A."/>
            <person name="Henrissat B."/>
            <person name="Grigoriev I.V."/>
            <person name="Hibbett D.S."/>
            <person name="Martin F."/>
        </authorList>
    </citation>
    <scope>NUCLEOTIDE SEQUENCE [LARGE SCALE GENOMIC DNA]</scope>
    <source>
        <strain evidence="8 9">SS14</strain>
    </source>
</reference>
<sequence length="95" mass="10541">MKDVNALVEVIIRDVVIKYDREDVKEGESLLGHLITVTDDTKVIANQTLNILLAGRGTTASLITFTTFCLAMHPEIVQRLRQEISDTLGFDKAPT</sequence>
<dbReference type="HOGENOM" id="CLU_2374143_0_0_1"/>
<evidence type="ECO:0000256" key="6">
    <source>
        <dbReference type="ARBA" id="ARBA00023004"/>
    </source>
</evidence>
<dbReference type="PRINTS" id="PR00463">
    <property type="entry name" value="EP450I"/>
</dbReference>
<organism evidence="8 9">
    <name type="scientific">Sphaerobolus stellatus (strain SS14)</name>
    <dbReference type="NCBI Taxonomy" id="990650"/>
    <lineage>
        <taxon>Eukaryota</taxon>
        <taxon>Fungi</taxon>
        <taxon>Dikarya</taxon>
        <taxon>Basidiomycota</taxon>
        <taxon>Agaricomycotina</taxon>
        <taxon>Agaricomycetes</taxon>
        <taxon>Phallomycetidae</taxon>
        <taxon>Geastrales</taxon>
        <taxon>Sphaerobolaceae</taxon>
        <taxon>Sphaerobolus</taxon>
    </lineage>
</organism>
<dbReference type="Proteomes" id="UP000054279">
    <property type="component" value="Unassembled WGS sequence"/>
</dbReference>
<evidence type="ECO:0000313" key="9">
    <source>
        <dbReference type="Proteomes" id="UP000054279"/>
    </source>
</evidence>
<keyword evidence="3" id="KW-0349">Heme</keyword>
<dbReference type="SUPFAM" id="SSF48264">
    <property type="entry name" value="Cytochrome P450"/>
    <property type="match status" value="1"/>
</dbReference>
<keyword evidence="7" id="KW-0503">Monooxygenase</keyword>
<evidence type="ECO:0000313" key="8">
    <source>
        <dbReference type="EMBL" id="KIJ47978.1"/>
    </source>
</evidence>
<dbReference type="OrthoDB" id="1470350at2759"/>
<dbReference type="EMBL" id="KN837099">
    <property type="protein sequence ID" value="KIJ47978.1"/>
    <property type="molecule type" value="Genomic_DNA"/>
</dbReference>
<keyword evidence="4" id="KW-0479">Metal-binding</keyword>
<dbReference type="PANTHER" id="PTHR24287">
    <property type="entry name" value="P450, PUTATIVE (EUROFUNG)-RELATED"/>
    <property type="match status" value="1"/>
</dbReference>
<dbReference type="Gene3D" id="1.10.630.10">
    <property type="entry name" value="Cytochrome P450"/>
    <property type="match status" value="1"/>
</dbReference>
<dbReference type="PANTHER" id="PTHR24287:SF1">
    <property type="entry name" value="P450, PUTATIVE (EUROFUNG)-RELATED"/>
    <property type="match status" value="1"/>
</dbReference>
<keyword evidence="5" id="KW-0560">Oxidoreductase</keyword>
<gene>
    <name evidence="8" type="ORF">M422DRAFT_248124</name>
</gene>
<protein>
    <recommendedName>
        <fullName evidence="10">Cytochrome P450</fullName>
    </recommendedName>
</protein>
<evidence type="ECO:0000256" key="2">
    <source>
        <dbReference type="ARBA" id="ARBA00010617"/>
    </source>
</evidence>
<dbReference type="AlphaFoldDB" id="A0A0C9UWC4"/>
<keyword evidence="9" id="KW-1185">Reference proteome</keyword>
<evidence type="ECO:0000256" key="5">
    <source>
        <dbReference type="ARBA" id="ARBA00023002"/>
    </source>
</evidence>
<dbReference type="GO" id="GO:0004497">
    <property type="term" value="F:monooxygenase activity"/>
    <property type="evidence" value="ECO:0007669"/>
    <property type="project" value="UniProtKB-KW"/>
</dbReference>
<evidence type="ECO:0000256" key="3">
    <source>
        <dbReference type="ARBA" id="ARBA00022617"/>
    </source>
</evidence>
<dbReference type="InterPro" id="IPR002401">
    <property type="entry name" value="Cyt_P450_E_grp-I"/>
</dbReference>
<evidence type="ECO:0000256" key="7">
    <source>
        <dbReference type="ARBA" id="ARBA00023033"/>
    </source>
</evidence>
<accession>A0A0C9UWC4</accession>
<evidence type="ECO:0000256" key="4">
    <source>
        <dbReference type="ARBA" id="ARBA00022723"/>
    </source>
</evidence>
<comment type="cofactor">
    <cofactor evidence="1">
        <name>heme</name>
        <dbReference type="ChEBI" id="CHEBI:30413"/>
    </cofactor>
</comment>
<dbReference type="InterPro" id="IPR036396">
    <property type="entry name" value="Cyt_P450_sf"/>
</dbReference>
<proteinExistence type="inferred from homology"/>
<dbReference type="InterPro" id="IPR001128">
    <property type="entry name" value="Cyt_P450"/>
</dbReference>
<dbReference type="InterPro" id="IPR047146">
    <property type="entry name" value="Cyt_P450_E_CYP52_fungi"/>
</dbReference>
<keyword evidence="6" id="KW-0408">Iron</keyword>